<evidence type="ECO:0000259" key="8">
    <source>
        <dbReference type="PROSITE" id="PS50002"/>
    </source>
</evidence>
<dbReference type="EMBL" id="CAJVPI010000247">
    <property type="protein sequence ID" value="CAG8507662.1"/>
    <property type="molecule type" value="Genomic_DNA"/>
</dbReference>
<dbReference type="Pfam" id="PF07653">
    <property type="entry name" value="SH3_2"/>
    <property type="match status" value="1"/>
</dbReference>
<feature type="compositionally biased region" description="Pro residues" evidence="7">
    <location>
        <begin position="489"/>
        <end position="504"/>
    </location>
</feature>
<reference evidence="9" key="1">
    <citation type="submission" date="2021-06" db="EMBL/GenBank/DDBJ databases">
        <authorList>
            <person name="Kallberg Y."/>
            <person name="Tangrot J."/>
            <person name="Rosling A."/>
        </authorList>
    </citation>
    <scope>NUCLEOTIDE SEQUENCE</scope>
    <source>
        <strain evidence="9">BR232B</strain>
    </source>
</reference>
<feature type="compositionally biased region" description="Acidic residues" evidence="7">
    <location>
        <begin position="608"/>
        <end position="669"/>
    </location>
</feature>
<dbReference type="Proteomes" id="UP000789739">
    <property type="component" value="Unassembled WGS sequence"/>
</dbReference>
<feature type="compositionally biased region" description="Polar residues" evidence="7">
    <location>
        <begin position="786"/>
        <end position="816"/>
    </location>
</feature>
<dbReference type="SMART" id="SM00326">
    <property type="entry name" value="SH3"/>
    <property type="match status" value="3"/>
</dbReference>
<feature type="compositionally biased region" description="Basic and acidic residues" evidence="7">
    <location>
        <begin position="188"/>
        <end position="208"/>
    </location>
</feature>
<keyword evidence="2 5" id="KW-0728">SH3 domain</keyword>
<dbReference type="Pfam" id="PF00018">
    <property type="entry name" value="SH3_1"/>
    <property type="match status" value="1"/>
</dbReference>
<proteinExistence type="predicted"/>
<evidence type="ECO:0000256" key="3">
    <source>
        <dbReference type="ARBA" id="ARBA00023054"/>
    </source>
</evidence>
<dbReference type="AlphaFoldDB" id="A0A9N8ZUH6"/>
<keyword evidence="3 6" id="KW-0175">Coiled coil</keyword>
<evidence type="ECO:0000256" key="5">
    <source>
        <dbReference type="PROSITE-ProRule" id="PRU00192"/>
    </source>
</evidence>
<dbReference type="Gene3D" id="2.30.30.40">
    <property type="entry name" value="SH3 Domains"/>
    <property type="match status" value="3"/>
</dbReference>
<evidence type="ECO:0000256" key="2">
    <source>
        <dbReference type="ARBA" id="ARBA00022443"/>
    </source>
</evidence>
<feature type="compositionally biased region" description="Polar residues" evidence="7">
    <location>
        <begin position="387"/>
        <end position="402"/>
    </location>
</feature>
<dbReference type="InterPro" id="IPR001452">
    <property type="entry name" value="SH3_domain"/>
</dbReference>
<feature type="coiled-coil region" evidence="6">
    <location>
        <begin position="919"/>
        <end position="946"/>
    </location>
</feature>
<feature type="compositionally biased region" description="Basic and acidic residues" evidence="7">
    <location>
        <begin position="735"/>
        <end position="754"/>
    </location>
</feature>
<gene>
    <name evidence="9" type="ORF">PBRASI_LOCUS2943</name>
</gene>
<evidence type="ECO:0000256" key="4">
    <source>
        <dbReference type="ARBA" id="ARBA00023136"/>
    </source>
</evidence>
<dbReference type="SUPFAM" id="SSF50044">
    <property type="entry name" value="SH3-domain"/>
    <property type="match status" value="3"/>
</dbReference>
<accession>A0A9N8ZUH6</accession>
<evidence type="ECO:0000313" key="9">
    <source>
        <dbReference type="EMBL" id="CAG8507662.1"/>
    </source>
</evidence>
<sequence length="952" mass="104802">MTEKIVVRCHTEYKGTNEDELSLIVGEIVKVEEKIDADWYYAVKDTGEGGIFPSNFVEEIESSEPIAEEADTDELPKEIKEPDVPRLAVVEYDYVARERGELSLQKGGVVTVLEQNQGWWKGDLNGNIGTFPANHVKLIEVPSNVDSSEEPEKQSKKKNLAAYGVKLGGLGGLFAGGVPSLKKTRNTPIEESKDQHKKEESQGHEFPLRKSTGHQSESAEPVASNKEKRLASPPVLPGAQVRRNSSEKTVAKPPPLPFKSRKSGKPQLPRALVTFDYEADGDDEISLAKGSYVTILDKSDEGWWKGRNEQGEMGLFPSPYVEEVAAVEENKATKTDNESLQTKIAEETQLSDKNVEDEDRKDTEAMTDEPVSQPEEQATELVKKPSTKSVTRSKTLGASATQRPSSPKSARPASVHSSQSTPHSRQTSSSTDSPTENIPPVPTRRSTHESLPKQSKETTTKRRSTYDLPPSPSPKSPNQDSPPIKSPVRSPPLPSRQVPKPIPPSEANDVTESATSPRAEHPVAPPRPKFTRPSSHIETKAGTPRPISLAKPPSIPQIPKSPQAGKSPSPGNSKRAPDEPKKVISPPVPMALPSRPQRRPSEKSETISIEEEEERTEEEEKVEKEEEMESEEEEEKVEKEEDVEEEEDVKGDEVEEKEEDEKEEVEEEVEIVKEPVHAELAKEERAGEELEDDGTTVEETKAVEKEETEIDTVVEDETAAKDDKVEEQEEEEEEKPNLKDEEQDKEHSKQDTETVAKPPELPPLPSGPKLSGLGKDRPALRRKAQSSKSIKTNAAVTQTATLEEAISSTKNDTTASKAAPIAREAPPLAAKPEKPPKPSFVKLPYASPGAGSVQLRSVTKKPAPAVGTSESTDEGVNTKPIGGVKSISSRFNQFSGVPNQSEVEFRLKKLINEEINKLKADYENKLAVERSMRENLEEEVNMLRERLDAAGI</sequence>
<evidence type="ECO:0000313" key="10">
    <source>
        <dbReference type="Proteomes" id="UP000789739"/>
    </source>
</evidence>
<keyword evidence="10" id="KW-1185">Reference proteome</keyword>
<dbReference type="PANTHER" id="PTHR14167">
    <property type="entry name" value="SH3 DOMAIN-CONTAINING"/>
    <property type="match status" value="1"/>
</dbReference>
<feature type="compositionally biased region" description="Acidic residues" evidence="7">
    <location>
        <begin position="725"/>
        <end position="734"/>
    </location>
</feature>
<name>A0A9N8ZUH6_9GLOM</name>
<feature type="domain" description="SH3" evidence="8">
    <location>
        <begin position="266"/>
        <end position="326"/>
    </location>
</feature>
<dbReference type="PRINTS" id="PR00452">
    <property type="entry name" value="SH3DOMAIN"/>
</dbReference>
<feature type="domain" description="SH3" evidence="8">
    <location>
        <begin position="2"/>
        <end position="62"/>
    </location>
</feature>
<evidence type="ECO:0000256" key="7">
    <source>
        <dbReference type="SAM" id="MobiDB-lite"/>
    </source>
</evidence>
<feature type="region of interest" description="Disordered" evidence="7">
    <location>
        <begin position="329"/>
        <end position="881"/>
    </location>
</feature>
<dbReference type="InterPro" id="IPR036028">
    <property type="entry name" value="SH3-like_dom_sf"/>
</dbReference>
<organism evidence="9 10">
    <name type="scientific">Paraglomus brasilianum</name>
    <dbReference type="NCBI Taxonomy" id="144538"/>
    <lineage>
        <taxon>Eukaryota</taxon>
        <taxon>Fungi</taxon>
        <taxon>Fungi incertae sedis</taxon>
        <taxon>Mucoromycota</taxon>
        <taxon>Glomeromycotina</taxon>
        <taxon>Glomeromycetes</taxon>
        <taxon>Paraglomerales</taxon>
        <taxon>Paraglomeraceae</taxon>
        <taxon>Paraglomus</taxon>
    </lineage>
</organism>
<feature type="region of interest" description="Disordered" evidence="7">
    <location>
        <begin position="176"/>
        <end position="269"/>
    </location>
</feature>
<evidence type="ECO:0000256" key="1">
    <source>
        <dbReference type="ARBA" id="ARBA00004170"/>
    </source>
</evidence>
<dbReference type="CDD" id="cd00174">
    <property type="entry name" value="SH3"/>
    <property type="match status" value="1"/>
</dbReference>
<comment type="subcellular location">
    <subcellularLocation>
        <location evidence="1">Membrane</location>
        <topology evidence="1">Peripheral membrane protein</topology>
    </subcellularLocation>
</comment>
<dbReference type="InterPro" id="IPR050384">
    <property type="entry name" value="Endophilin_SH3RF"/>
</dbReference>
<dbReference type="OrthoDB" id="5340910at2759"/>
<feature type="domain" description="SH3" evidence="8">
    <location>
        <begin position="83"/>
        <end position="141"/>
    </location>
</feature>
<evidence type="ECO:0000256" key="6">
    <source>
        <dbReference type="SAM" id="Coils"/>
    </source>
</evidence>
<feature type="compositionally biased region" description="Low complexity" evidence="7">
    <location>
        <begin position="403"/>
        <end position="414"/>
    </location>
</feature>
<keyword evidence="4" id="KW-0472">Membrane</keyword>
<protein>
    <submittedName>
        <fullName evidence="9">2498_t:CDS:1</fullName>
    </submittedName>
</protein>
<dbReference type="Pfam" id="PF14604">
    <property type="entry name" value="SH3_9"/>
    <property type="match status" value="1"/>
</dbReference>
<feature type="compositionally biased region" description="Basic and acidic residues" evidence="7">
    <location>
        <begin position="446"/>
        <end position="460"/>
    </location>
</feature>
<comment type="caution">
    <text evidence="9">The sequence shown here is derived from an EMBL/GenBank/DDBJ whole genome shotgun (WGS) entry which is preliminary data.</text>
</comment>
<feature type="compositionally biased region" description="Basic and acidic residues" evidence="7">
    <location>
        <begin position="670"/>
        <end position="688"/>
    </location>
</feature>
<feature type="compositionally biased region" description="Acidic residues" evidence="7">
    <location>
        <begin position="706"/>
        <end position="717"/>
    </location>
</feature>
<dbReference type="PROSITE" id="PS50002">
    <property type="entry name" value="SH3"/>
    <property type="match status" value="3"/>
</dbReference>
<feature type="compositionally biased region" description="Polar residues" evidence="7">
    <location>
        <begin position="415"/>
        <end position="436"/>
    </location>
</feature>
<dbReference type="PANTHER" id="PTHR14167:SF81">
    <property type="entry name" value="ENDOPHILIN-A"/>
    <property type="match status" value="1"/>
</dbReference>